<gene>
    <name evidence="2" type="ORF">BJP34_14020</name>
</gene>
<dbReference type="AlphaFoldDB" id="A0A1D8TS59"/>
<feature type="transmembrane region" description="Helical" evidence="1">
    <location>
        <begin position="152"/>
        <end position="171"/>
    </location>
</feature>
<organism evidence="2 3">
    <name type="scientific">Moorena producens PAL-8-15-08-1</name>
    <dbReference type="NCBI Taxonomy" id="1458985"/>
    <lineage>
        <taxon>Bacteria</taxon>
        <taxon>Bacillati</taxon>
        <taxon>Cyanobacteriota</taxon>
        <taxon>Cyanophyceae</taxon>
        <taxon>Coleofasciculales</taxon>
        <taxon>Coleofasciculaceae</taxon>
        <taxon>Moorena</taxon>
    </lineage>
</organism>
<protein>
    <submittedName>
        <fullName evidence="2">Uncharacterized protein</fullName>
    </submittedName>
</protein>
<evidence type="ECO:0000313" key="2">
    <source>
        <dbReference type="EMBL" id="AOX00424.1"/>
    </source>
</evidence>
<proteinExistence type="predicted"/>
<dbReference type="Proteomes" id="UP000177870">
    <property type="component" value="Chromosome"/>
</dbReference>
<keyword evidence="1" id="KW-0472">Membrane</keyword>
<reference evidence="3" key="1">
    <citation type="submission" date="2016-10" db="EMBL/GenBank/DDBJ databases">
        <title>Comparative genomics uncovers the prolific and rare metabolic potential of the cyanobacterial genus Moorea.</title>
        <authorList>
            <person name="Leao T."/>
            <person name="Castelao G."/>
            <person name="Korobeynikov A."/>
            <person name="Monroe E.A."/>
            <person name="Podell S."/>
            <person name="Glukhov E."/>
            <person name="Allen E."/>
            <person name="Gerwick W.H."/>
            <person name="Gerwick L."/>
        </authorList>
    </citation>
    <scope>NUCLEOTIDE SEQUENCE [LARGE SCALE GENOMIC DNA]</scope>
    <source>
        <strain evidence="3">PAL-8-15-08-1</strain>
    </source>
</reference>
<evidence type="ECO:0000256" key="1">
    <source>
        <dbReference type="SAM" id="Phobius"/>
    </source>
</evidence>
<sequence length="176" mass="19566">MLMLQDNSKMENNNSLVAEVKEKANLTNSEELSLEESQKILNLIEEGEIDEKHIKALAKDSPKFSTKFIESMTELVHTFPTLVEKVGDVNQEALDKIDHINHTVKTLKDLASNIQSDEGRIKIAELIFQLSKDYNETLKEINANTNNTWSKIGGTIASAFVIGLAIIFQGFGGDST</sequence>
<evidence type="ECO:0000313" key="3">
    <source>
        <dbReference type="Proteomes" id="UP000177870"/>
    </source>
</evidence>
<keyword evidence="1" id="KW-0812">Transmembrane</keyword>
<keyword evidence="1" id="KW-1133">Transmembrane helix</keyword>
<accession>A0A1D8TS59</accession>
<dbReference type="EMBL" id="CP017599">
    <property type="protein sequence ID" value="AOX00424.1"/>
    <property type="molecule type" value="Genomic_DNA"/>
</dbReference>
<dbReference type="KEGG" id="mpro:BJP34_14020"/>
<name>A0A1D8TS59_9CYAN</name>